<dbReference type="EMBL" id="JACHDZ010000002">
    <property type="protein sequence ID" value="MBB5343337.1"/>
    <property type="molecule type" value="Genomic_DNA"/>
</dbReference>
<gene>
    <name evidence="1" type="ORF">HDF10_001312</name>
</gene>
<reference evidence="1 2" key="1">
    <citation type="submission" date="2020-08" db="EMBL/GenBank/DDBJ databases">
        <title>Genomic Encyclopedia of Type Strains, Phase IV (KMG-V): Genome sequencing to study the core and pangenomes of soil and plant-associated prokaryotes.</title>
        <authorList>
            <person name="Whitman W."/>
        </authorList>
    </citation>
    <scope>NUCLEOTIDE SEQUENCE [LARGE SCALE GENOMIC DNA]</scope>
    <source>
        <strain evidence="1 2">M8US30</strain>
    </source>
</reference>
<name>A0A7W8N2E9_9BACT</name>
<dbReference type="AlphaFoldDB" id="A0A7W8N2E9"/>
<proteinExistence type="predicted"/>
<evidence type="ECO:0000313" key="2">
    <source>
        <dbReference type="Proteomes" id="UP000569092"/>
    </source>
</evidence>
<accession>A0A7W8N2E9</accession>
<organism evidence="1 2">
    <name type="scientific">Tunturiibacter lichenicola</name>
    <dbReference type="NCBI Taxonomy" id="2051959"/>
    <lineage>
        <taxon>Bacteria</taxon>
        <taxon>Pseudomonadati</taxon>
        <taxon>Acidobacteriota</taxon>
        <taxon>Terriglobia</taxon>
        <taxon>Terriglobales</taxon>
        <taxon>Acidobacteriaceae</taxon>
        <taxon>Tunturiibacter</taxon>
    </lineage>
</organism>
<sequence>MGSYTSGSEYSLPDPALEKHYSVIEVAKLWSVSENTIRRMFTGEPGVVEWGSEESRFKRAYKTMRIPESVLQRVHRRHARAG</sequence>
<protein>
    <submittedName>
        <fullName evidence="1">Uncharacterized protein</fullName>
    </submittedName>
</protein>
<comment type="caution">
    <text evidence="1">The sequence shown here is derived from an EMBL/GenBank/DDBJ whole genome shotgun (WGS) entry which is preliminary data.</text>
</comment>
<evidence type="ECO:0000313" key="1">
    <source>
        <dbReference type="EMBL" id="MBB5343337.1"/>
    </source>
</evidence>
<dbReference type="Proteomes" id="UP000569092">
    <property type="component" value="Unassembled WGS sequence"/>
</dbReference>